<dbReference type="AlphaFoldDB" id="F4GIC1"/>
<evidence type="ECO:0000313" key="3">
    <source>
        <dbReference type="Proteomes" id="UP000007939"/>
    </source>
</evidence>
<dbReference type="STRING" id="760011.Spico_0400"/>
<protein>
    <recommendedName>
        <fullName evidence="4">LarC family nickel insertion protein</fullName>
    </recommendedName>
</protein>
<dbReference type="OrthoDB" id="9765625at2"/>
<accession>F4GIC1</accession>
<reference evidence="2 3" key="2">
    <citation type="journal article" date="2012" name="Stand. Genomic Sci.">
        <title>Complete genome sequence of the termite hindgut bacterium Spirochaeta coccoides type strain (SPN1(T)), reclassification in the genus Sphaerochaeta as Sphaerochaeta coccoides comb. nov. and emendations of the family Spirochaetaceae and the genus Sphaerochaeta.</title>
        <authorList>
            <person name="Abt B."/>
            <person name="Han C."/>
            <person name="Scheuner C."/>
            <person name="Lu M."/>
            <person name="Lapidus A."/>
            <person name="Nolan M."/>
            <person name="Lucas S."/>
            <person name="Hammon N."/>
            <person name="Deshpande S."/>
            <person name="Cheng J.F."/>
            <person name="Tapia R."/>
            <person name="Goodwin L.A."/>
            <person name="Pitluck S."/>
            <person name="Liolios K."/>
            <person name="Pagani I."/>
            <person name="Ivanova N."/>
            <person name="Mavromatis K."/>
            <person name="Mikhailova N."/>
            <person name="Huntemann M."/>
            <person name="Pati A."/>
            <person name="Chen A."/>
            <person name="Palaniappan K."/>
            <person name="Land M."/>
            <person name="Hauser L."/>
            <person name="Brambilla E.M."/>
            <person name="Rohde M."/>
            <person name="Spring S."/>
            <person name="Gronow S."/>
            <person name="Goker M."/>
            <person name="Woyke T."/>
            <person name="Bristow J."/>
            <person name="Eisen J.A."/>
            <person name="Markowitz V."/>
            <person name="Hugenholtz P."/>
            <person name="Kyrpides N.C."/>
            <person name="Klenk H.P."/>
            <person name="Detter J.C."/>
        </authorList>
    </citation>
    <scope>NUCLEOTIDE SEQUENCE [LARGE SCALE GENOMIC DNA]</scope>
    <source>
        <strain evidence="3">ATCC BAA-1237 / DSM 17374 / SPN1</strain>
    </source>
</reference>
<dbReference type="Proteomes" id="UP000007939">
    <property type="component" value="Chromosome"/>
</dbReference>
<evidence type="ECO:0008006" key="4">
    <source>
        <dbReference type="Google" id="ProtNLM"/>
    </source>
</evidence>
<organism evidence="2 3">
    <name type="scientific">Parasphaerochaeta coccoides (strain ATCC BAA-1237 / DSM 17374 / SPN1)</name>
    <name type="common">Sphaerochaeta coccoides</name>
    <dbReference type="NCBI Taxonomy" id="760011"/>
    <lineage>
        <taxon>Bacteria</taxon>
        <taxon>Pseudomonadati</taxon>
        <taxon>Spirochaetota</taxon>
        <taxon>Spirochaetia</taxon>
        <taxon>Spirochaetales</taxon>
        <taxon>Sphaerochaetaceae</taxon>
        <taxon>Parasphaerochaeta</taxon>
    </lineage>
</organism>
<gene>
    <name evidence="2" type="ordered locus">Spico_0400</name>
</gene>
<dbReference type="KEGG" id="scc:Spico_0400"/>
<keyword evidence="3" id="KW-1185">Reference proteome</keyword>
<evidence type="ECO:0000313" key="2">
    <source>
        <dbReference type="EMBL" id="AEC01629.1"/>
    </source>
</evidence>
<dbReference type="Pfam" id="PF01969">
    <property type="entry name" value="Ni_insertion"/>
    <property type="match status" value="1"/>
</dbReference>
<dbReference type="PANTHER" id="PTHR36566:SF1">
    <property type="entry name" value="PYRIDINIUM-3,5-BISTHIOCARBOXYLIC ACID MONONUCLEOTIDE NICKEL INSERTION PROTEIN"/>
    <property type="match status" value="1"/>
</dbReference>
<dbReference type="RefSeq" id="WP_013739025.1">
    <property type="nucleotide sequence ID" value="NC_015436.1"/>
</dbReference>
<keyword evidence="1" id="KW-0533">Nickel</keyword>
<sequence length="262" mass="28371">MKTIYIDCSMGVAGDMLMSALLELVPNPHVFLEAINGLGIPGMYVSCKKLSRHGSEGTHTEVLWNGQTEESDNAVFERKEDFQDETGGFAKIEHIIASLTLPHGIKKNARAILHMIVEAESRVHGMAIQDIHDSRLGTMDAVIDVLGCCILMEELNPDRIFSSSIRTGYGENQWGGKILPVPAPATAHLLHGIPFYSGDTRGEFCTPTGVALIKYFTDDFRPMGNMSVTKTGCGMGSRDFGIPGGLRVHYGHSEDTSGGSTS</sequence>
<evidence type="ECO:0000256" key="1">
    <source>
        <dbReference type="ARBA" id="ARBA00022596"/>
    </source>
</evidence>
<reference evidence="3" key="1">
    <citation type="submission" date="2011-04" db="EMBL/GenBank/DDBJ databases">
        <title>The complete genome of Spirochaeta coccoides DSM 17374.</title>
        <authorList>
            <person name="Lucas S."/>
            <person name="Copeland A."/>
            <person name="Lapidus A."/>
            <person name="Bruce D."/>
            <person name="Goodwin L."/>
            <person name="Pitluck S."/>
            <person name="Peters L."/>
            <person name="Kyrpides N."/>
            <person name="Mavromatis K."/>
            <person name="Pagani I."/>
            <person name="Ivanova N."/>
            <person name="Ovchinnikova G."/>
            <person name="Lu M."/>
            <person name="Detter J.C."/>
            <person name="Tapia R."/>
            <person name="Han C."/>
            <person name="Land M."/>
            <person name="Hauser L."/>
            <person name="Markowitz V."/>
            <person name="Cheng J.-F."/>
            <person name="Hugenholtz P."/>
            <person name="Woyke T."/>
            <person name="Wu D."/>
            <person name="Spring S."/>
            <person name="Schroeder M."/>
            <person name="Brambilla E."/>
            <person name="Klenk H.-P."/>
            <person name="Eisen J.A."/>
        </authorList>
    </citation>
    <scope>NUCLEOTIDE SEQUENCE [LARGE SCALE GENOMIC DNA]</scope>
    <source>
        <strain evidence="3">ATCC BAA-1237 / DSM 17374 / SPN1</strain>
    </source>
</reference>
<dbReference type="PANTHER" id="PTHR36566">
    <property type="entry name" value="NICKEL INSERTION PROTEIN-RELATED"/>
    <property type="match status" value="1"/>
</dbReference>
<dbReference type="EMBL" id="CP002659">
    <property type="protein sequence ID" value="AEC01629.1"/>
    <property type="molecule type" value="Genomic_DNA"/>
</dbReference>
<dbReference type="HOGENOM" id="CLU_028523_1_0_12"/>
<proteinExistence type="predicted"/>
<name>F4GIC1_PARC1</name>
<dbReference type="InterPro" id="IPR002822">
    <property type="entry name" value="Ni_insertion"/>
</dbReference>
<dbReference type="eggNOG" id="COG1641">
    <property type="taxonomic scope" value="Bacteria"/>
</dbReference>